<evidence type="ECO:0000313" key="2">
    <source>
        <dbReference type="Proteomes" id="UP000001070"/>
    </source>
</evidence>
<protein>
    <submittedName>
        <fullName evidence="1">GH17564</fullName>
    </submittedName>
</protein>
<evidence type="ECO:0000313" key="1">
    <source>
        <dbReference type="EMBL" id="EDV95464.1"/>
    </source>
</evidence>
<dbReference type="HOGENOM" id="CLU_3070864_0_0_1"/>
<accession>B4JXI8</accession>
<dbReference type="InParanoid" id="B4JXI8"/>
<name>B4JXI8_DROGR</name>
<dbReference type="Proteomes" id="UP000001070">
    <property type="component" value="Unassembled WGS sequence"/>
</dbReference>
<sequence>MPADSNEHKQQTSRIAASRYTVKAAANHPNTHRTAPAPHILCRWSSDDATSAT</sequence>
<gene>
    <name evidence="1" type="primary">Dgri\GH17564</name>
    <name evidence="1" type="ORF">Dgri_GH17564</name>
</gene>
<proteinExistence type="predicted"/>
<dbReference type="EMBL" id="CH916376">
    <property type="protein sequence ID" value="EDV95464.1"/>
    <property type="molecule type" value="Genomic_DNA"/>
</dbReference>
<organism evidence="2">
    <name type="scientific">Drosophila grimshawi</name>
    <name type="common">Hawaiian fruit fly</name>
    <name type="synonym">Idiomyia grimshawi</name>
    <dbReference type="NCBI Taxonomy" id="7222"/>
    <lineage>
        <taxon>Eukaryota</taxon>
        <taxon>Metazoa</taxon>
        <taxon>Ecdysozoa</taxon>
        <taxon>Arthropoda</taxon>
        <taxon>Hexapoda</taxon>
        <taxon>Insecta</taxon>
        <taxon>Pterygota</taxon>
        <taxon>Neoptera</taxon>
        <taxon>Endopterygota</taxon>
        <taxon>Diptera</taxon>
        <taxon>Brachycera</taxon>
        <taxon>Muscomorpha</taxon>
        <taxon>Ephydroidea</taxon>
        <taxon>Drosophilidae</taxon>
        <taxon>Drosophila</taxon>
        <taxon>Hawaiian Drosophila</taxon>
    </lineage>
</organism>
<keyword evidence="2" id="KW-1185">Reference proteome</keyword>
<dbReference type="AlphaFoldDB" id="B4JXI8"/>
<reference evidence="1 2" key="1">
    <citation type="journal article" date="2007" name="Nature">
        <title>Evolution of genes and genomes on the Drosophila phylogeny.</title>
        <authorList>
            <consortium name="Drosophila 12 Genomes Consortium"/>
            <person name="Clark A.G."/>
            <person name="Eisen M.B."/>
            <person name="Smith D.R."/>
            <person name="Bergman C.M."/>
            <person name="Oliver B."/>
            <person name="Markow T.A."/>
            <person name="Kaufman T.C."/>
            <person name="Kellis M."/>
            <person name="Gelbart W."/>
            <person name="Iyer V.N."/>
            <person name="Pollard D.A."/>
            <person name="Sackton T.B."/>
            <person name="Larracuente A.M."/>
            <person name="Singh N.D."/>
            <person name="Abad J.P."/>
            <person name="Abt D.N."/>
            <person name="Adryan B."/>
            <person name="Aguade M."/>
            <person name="Akashi H."/>
            <person name="Anderson W.W."/>
            <person name="Aquadro C.F."/>
            <person name="Ardell D.H."/>
            <person name="Arguello R."/>
            <person name="Artieri C.G."/>
            <person name="Barbash D.A."/>
            <person name="Barker D."/>
            <person name="Barsanti P."/>
            <person name="Batterham P."/>
            <person name="Batzoglou S."/>
            <person name="Begun D."/>
            <person name="Bhutkar A."/>
            <person name="Blanco E."/>
            <person name="Bosak S.A."/>
            <person name="Bradley R.K."/>
            <person name="Brand A.D."/>
            <person name="Brent M.R."/>
            <person name="Brooks A.N."/>
            <person name="Brown R.H."/>
            <person name="Butlin R.K."/>
            <person name="Caggese C."/>
            <person name="Calvi B.R."/>
            <person name="Bernardo de Carvalho A."/>
            <person name="Caspi A."/>
            <person name="Castrezana S."/>
            <person name="Celniker S.E."/>
            <person name="Chang J.L."/>
            <person name="Chapple C."/>
            <person name="Chatterji S."/>
            <person name="Chinwalla A."/>
            <person name="Civetta A."/>
            <person name="Clifton S.W."/>
            <person name="Comeron J.M."/>
            <person name="Costello J.C."/>
            <person name="Coyne J.A."/>
            <person name="Daub J."/>
            <person name="David R.G."/>
            <person name="Delcher A.L."/>
            <person name="Delehaunty K."/>
            <person name="Do C.B."/>
            <person name="Ebling H."/>
            <person name="Edwards K."/>
            <person name="Eickbush T."/>
            <person name="Evans J.D."/>
            <person name="Filipski A."/>
            <person name="Findeiss S."/>
            <person name="Freyhult E."/>
            <person name="Fulton L."/>
            <person name="Fulton R."/>
            <person name="Garcia A.C."/>
            <person name="Gardiner A."/>
            <person name="Garfield D.A."/>
            <person name="Garvin B.E."/>
            <person name="Gibson G."/>
            <person name="Gilbert D."/>
            <person name="Gnerre S."/>
            <person name="Godfrey J."/>
            <person name="Good R."/>
            <person name="Gotea V."/>
            <person name="Gravely B."/>
            <person name="Greenberg A.J."/>
            <person name="Griffiths-Jones S."/>
            <person name="Gross S."/>
            <person name="Guigo R."/>
            <person name="Gustafson E.A."/>
            <person name="Haerty W."/>
            <person name="Hahn M.W."/>
            <person name="Halligan D.L."/>
            <person name="Halpern A.L."/>
            <person name="Halter G.M."/>
            <person name="Han M.V."/>
            <person name="Heger A."/>
            <person name="Hillier L."/>
            <person name="Hinrichs A.S."/>
            <person name="Holmes I."/>
            <person name="Hoskins R.A."/>
            <person name="Hubisz M.J."/>
            <person name="Hultmark D."/>
            <person name="Huntley M.A."/>
            <person name="Jaffe D.B."/>
            <person name="Jagadeeshan S."/>
            <person name="Jeck W.R."/>
            <person name="Johnson J."/>
            <person name="Jones C.D."/>
            <person name="Jordan W.C."/>
            <person name="Karpen G.H."/>
            <person name="Kataoka E."/>
            <person name="Keightley P.D."/>
            <person name="Kheradpour P."/>
            <person name="Kirkness E.F."/>
            <person name="Koerich L.B."/>
            <person name="Kristiansen K."/>
            <person name="Kudrna D."/>
            <person name="Kulathinal R.J."/>
            <person name="Kumar S."/>
            <person name="Kwok R."/>
            <person name="Lander E."/>
            <person name="Langley C.H."/>
            <person name="Lapoint R."/>
            <person name="Lazzaro B.P."/>
            <person name="Lee S.J."/>
            <person name="Levesque L."/>
            <person name="Li R."/>
            <person name="Lin C.F."/>
            <person name="Lin M.F."/>
            <person name="Lindblad-Toh K."/>
            <person name="Llopart A."/>
            <person name="Long M."/>
            <person name="Low L."/>
            <person name="Lozovsky E."/>
            <person name="Lu J."/>
            <person name="Luo M."/>
            <person name="Machado C.A."/>
            <person name="Makalowski W."/>
            <person name="Marzo M."/>
            <person name="Matsuda M."/>
            <person name="Matzkin L."/>
            <person name="McAllister B."/>
            <person name="McBride C.S."/>
            <person name="McKernan B."/>
            <person name="McKernan K."/>
            <person name="Mendez-Lago M."/>
            <person name="Minx P."/>
            <person name="Mollenhauer M.U."/>
            <person name="Montooth K."/>
            <person name="Mount S.M."/>
            <person name="Mu X."/>
            <person name="Myers E."/>
            <person name="Negre B."/>
            <person name="Newfeld S."/>
            <person name="Nielsen R."/>
            <person name="Noor M.A."/>
            <person name="O'Grady P."/>
            <person name="Pachter L."/>
            <person name="Papaceit M."/>
            <person name="Parisi M.J."/>
            <person name="Parisi M."/>
            <person name="Parts L."/>
            <person name="Pedersen J.S."/>
            <person name="Pesole G."/>
            <person name="Phillippy A.M."/>
            <person name="Ponting C.P."/>
            <person name="Pop M."/>
            <person name="Porcelli D."/>
            <person name="Powell J.R."/>
            <person name="Prohaska S."/>
            <person name="Pruitt K."/>
            <person name="Puig M."/>
            <person name="Quesneville H."/>
            <person name="Ram K.R."/>
            <person name="Rand D."/>
            <person name="Rasmussen M.D."/>
            <person name="Reed L.K."/>
            <person name="Reenan R."/>
            <person name="Reily A."/>
            <person name="Remington K.A."/>
            <person name="Rieger T.T."/>
            <person name="Ritchie M.G."/>
            <person name="Robin C."/>
            <person name="Rogers Y.H."/>
            <person name="Rohde C."/>
            <person name="Rozas J."/>
            <person name="Rubenfield M.J."/>
            <person name="Ruiz A."/>
            <person name="Russo S."/>
            <person name="Salzberg S.L."/>
            <person name="Sanchez-Gracia A."/>
            <person name="Saranga D.J."/>
            <person name="Sato H."/>
            <person name="Schaeffer S.W."/>
            <person name="Schatz M.C."/>
            <person name="Schlenke T."/>
            <person name="Schwartz R."/>
            <person name="Segarra C."/>
            <person name="Singh R.S."/>
            <person name="Sirot L."/>
            <person name="Sirota M."/>
            <person name="Sisneros N.B."/>
            <person name="Smith C.D."/>
            <person name="Smith T.F."/>
            <person name="Spieth J."/>
            <person name="Stage D.E."/>
            <person name="Stark A."/>
            <person name="Stephan W."/>
            <person name="Strausberg R.L."/>
            <person name="Strempel S."/>
            <person name="Sturgill D."/>
            <person name="Sutton G."/>
            <person name="Sutton G.G."/>
            <person name="Tao W."/>
            <person name="Teichmann S."/>
            <person name="Tobari Y.N."/>
            <person name="Tomimura Y."/>
            <person name="Tsolas J.M."/>
            <person name="Valente V.L."/>
            <person name="Venter E."/>
            <person name="Venter J.C."/>
            <person name="Vicario S."/>
            <person name="Vieira F.G."/>
            <person name="Vilella A.J."/>
            <person name="Villasante A."/>
            <person name="Walenz B."/>
            <person name="Wang J."/>
            <person name="Wasserman M."/>
            <person name="Watts T."/>
            <person name="Wilson D."/>
            <person name="Wilson R.K."/>
            <person name="Wing R.A."/>
            <person name="Wolfner M.F."/>
            <person name="Wong A."/>
            <person name="Wong G.K."/>
            <person name="Wu C.I."/>
            <person name="Wu G."/>
            <person name="Yamamoto D."/>
            <person name="Yang H.P."/>
            <person name="Yang S.P."/>
            <person name="Yorke J.A."/>
            <person name="Yoshida K."/>
            <person name="Zdobnov E."/>
            <person name="Zhang P."/>
            <person name="Zhang Y."/>
            <person name="Zimin A.V."/>
            <person name="Baldwin J."/>
            <person name="Abdouelleil A."/>
            <person name="Abdulkadir J."/>
            <person name="Abebe A."/>
            <person name="Abera B."/>
            <person name="Abreu J."/>
            <person name="Acer S.C."/>
            <person name="Aftuck L."/>
            <person name="Alexander A."/>
            <person name="An P."/>
            <person name="Anderson E."/>
            <person name="Anderson S."/>
            <person name="Arachi H."/>
            <person name="Azer M."/>
            <person name="Bachantsang P."/>
            <person name="Barry A."/>
            <person name="Bayul T."/>
            <person name="Berlin A."/>
            <person name="Bessette D."/>
            <person name="Bloom T."/>
            <person name="Blye J."/>
            <person name="Boguslavskiy L."/>
            <person name="Bonnet C."/>
            <person name="Boukhgalter B."/>
            <person name="Bourzgui I."/>
            <person name="Brown A."/>
            <person name="Cahill P."/>
            <person name="Channer S."/>
            <person name="Cheshatsang Y."/>
            <person name="Chuda L."/>
            <person name="Citroen M."/>
            <person name="Collymore A."/>
            <person name="Cooke P."/>
            <person name="Costello M."/>
            <person name="D'Aco K."/>
            <person name="Daza R."/>
            <person name="De Haan G."/>
            <person name="DeGray S."/>
            <person name="DeMaso C."/>
            <person name="Dhargay N."/>
            <person name="Dooley K."/>
            <person name="Dooley E."/>
            <person name="Doricent M."/>
            <person name="Dorje P."/>
            <person name="Dorjee K."/>
            <person name="Dupes A."/>
            <person name="Elong R."/>
            <person name="Falk J."/>
            <person name="Farina A."/>
            <person name="Faro S."/>
            <person name="Ferguson D."/>
            <person name="Fisher S."/>
            <person name="Foley C.D."/>
            <person name="Franke A."/>
            <person name="Friedrich D."/>
            <person name="Gadbois L."/>
            <person name="Gearin G."/>
            <person name="Gearin C.R."/>
            <person name="Giannoukos G."/>
            <person name="Goode T."/>
            <person name="Graham J."/>
            <person name="Grandbois E."/>
            <person name="Grewal S."/>
            <person name="Gyaltsen K."/>
            <person name="Hafez N."/>
            <person name="Hagos B."/>
            <person name="Hall J."/>
            <person name="Henson C."/>
            <person name="Hollinger A."/>
            <person name="Honan T."/>
            <person name="Huard M.D."/>
            <person name="Hughes L."/>
            <person name="Hurhula B."/>
            <person name="Husby M.E."/>
            <person name="Kamat A."/>
            <person name="Kanga B."/>
            <person name="Kashin S."/>
            <person name="Khazanovich D."/>
            <person name="Kisner P."/>
            <person name="Lance K."/>
            <person name="Lara M."/>
            <person name="Lee W."/>
            <person name="Lennon N."/>
            <person name="Letendre F."/>
            <person name="LeVine R."/>
            <person name="Lipovsky A."/>
            <person name="Liu X."/>
            <person name="Liu J."/>
            <person name="Liu S."/>
            <person name="Lokyitsang T."/>
            <person name="Lokyitsang Y."/>
            <person name="Lubonja R."/>
            <person name="Lui A."/>
            <person name="MacDonald P."/>
            <person name="Magnisalis V."/>
            <person name="Maru K."/>
            <person name="Matthews C."/>
            <person name="McCusker W."/>
            <person name="McDonough S."/>
            <person name="Mehta T."/>
            <person name="Meldrim J."/>
            <person name="Meneus L."/>
            <person name="Mihai O."/>
            <person name="Mihalev A."/>
            <person name="Mihova T."/>
            <person name="Mittelman R."/>
            <person name="Mlenga V."/>
            <person name="Montmayeur A."/>
            <person name="Mulrain L."/>
            <person name="Navidi A."/>
            <person name="Naylor J."/>
            <person name="Negash T."/>
            <person name="Nguyen T."/>
            <person name="Nguyen N."/>
            <person name="Nicol R."/>
            <person name="Norbu C."/>
            <person name="Norbu N."/>
            <person name="Novod N."/>
            <person name="O'Neill B."/>
            <person name="Osman S."/>
            <person name="Markiewicz E."/>
            <person name="Oyono O.L."/>
            <person name="Patti C."/>
            <person name="Phunkhang P."/>
            <person name="Pierre F."/>
            <person name="Priest M."/>
            <person name="Raghuraman S."/>
            <person name="Rege F."/>
            <person name="Reyes R."/>
            <person name="Rise C."/>
            <person name="Rogov P."/>
            <person name="Ross K."/>
            <person name="Ryan E."/>
            <person name="Settipalli S."/>
            <person name="Shea T."/>
            <person name="Sherpa N."/>
            <person name="Shi L."/>
            <person name="Shih D."/>
            <person name="Sparrow T."/>
            <person name="Spaulding J."/>
            <person name="Stalker J."/>
            <person name="Stange-Thomann N."/>
            <person name="Stavropoulos S."/>
            <person name="Stone C."/>
            <person name="Strader C."/>
            <person name="Tesfaye S."/>
            <person name="Thomson T."/>
            <person name="Thoulutsang Y."/>
            <person name="Thoulutsang D."/>
            <person name="Topham K."/>
            <person name="Topping I."/>
            <person name="Tsamla T."/>
            <person name="Vassiliev H."/>
            <person name="Vo A."/>
            <person name="Wangchuk T."/>
            <person name="Wangdi T."/>
            <person name="Weiand M."/>
            <person name="Wilkinson J."/>
            <person name="Wilson A."/>
            <person name="Yadav S."/>
            <person name="Young G."/>
            <person name="Yu Q."/>
            <person name="Zembek L."/>
            <person name="Zhong D."/>
            <person name="Zimmer A."/>
            <person name="Zwirko Z."/>
            <person name="Jaffe D.B."/>
            <person name="Alvarez P."/>
            <person name="Brockman W."/>
            <person name="Butler J."/>
            <person name="Chin C."/>
            <person name="Gnerre S."/>
            <person name="Grabherr M."/>
            <person name="Kleber M."/>
            <person name="Mauceli E."/>
            <person name="MacCallum I."/>
        </authorList>
    </citation>
    <scope>NUCLEOTIDE SEQUENCE [LARGE SCALE GENOMIC DNA]</scope>
    <source>
        <strain evidence="2">Tucson 15287-2541.00</strain>
    </source>
</reference>